<keyword evidence="2" id="KW-1185">Reference proteome</keyword>
<name>A0ABS8ZTE6_9PSEU</name>
<gene>
    <name evidence="1" type="ORF">LWC34_44815</name>
</gene>
<evidence type="ECO:0000313" key="2">
    <source>
        <dbReference type="Proteomes" id="UP001521150"/>
    </source>
</evidence>
<organism evidence="1 2">
    <name type="scientific">Kibdelosporangium philippinense</name>
    <dbReference type="NCBI Taxonomy" id="211113"/>
    <lineage>
        <taxon>Bacteria</taxon>
        <taxon>Bacillati</taxon>
        <taxon>Actinomycetota</taxon>
        <taxon>Actinomycetes</taxon>
        <taxon>Pseudonocardiales</taxon>
        <taxon>Pseudonocardiaceae</taxon>
        <taxon>Kibdelosporangium</taxon>
    </lineage>
</organism>
<dbReference type="RefSeq" id="WP_233731385.1">
    <property type="nucleotide sequence ID" value="NZ_JAJVCN010000004.1"/>
</dbReference>
<dbReference type="Proteomes" id="UP001521150">
    <property type="component" value="Unassembled WGS sequence"/>
</dbReference>
<reference evidence="1 2" key="1">
    <citation type="submission" date="2021-12" db="EMBL/GenBank/DDBJ databases">
        <title>Genome sequence of Kibdelosporangium philippinense ATCC 49844.</title>
        <authorList>
            <person name="Fedorov E.A."/>
            <person name="Omeragic M."/>
            <person name="Shalygina K.F."/>
            <person name="Maclea K.S."/>
        </authorList>
    </citation>
    <scope>NUCLEOTIDE SEQUENCE [LARGE SCALE GENOMIC DNA]</scope>
    <source>
        <strain evidence="1 2">ATCC 49844</strain>
    </source>
</reference>
<sequence length="62" mass="5979">MAVLLEADVIVAQAACVSSSLLSKRNCGRRDSSDGGAELGAAVLLLGPVVGSDATSFGGSAG</sequence>
<dbReference type="EMBL" id="JAJVCN010000004">
    <property type="protein sequence ID" value="MCE7009881.1"/>
    <property type="molecule type" value="Genomic_DNA"/>
</dbReference>
<proteinExistence type="predicted"/>
<accession>A0ABS8ZTE6</accession>
<comment type="caution">
    <text evidence="1">The sequence shown here is derived from an EMBL/GenBank/DDBJ whole genome shotgun (WGS) entry which is preliminary data.</text>
</comment>
<evidence type="ECO:0000313" key="1">
    <source>
        <dbReference type="EMBL" id="MCE7009881.1"/>
    </source>
</evidence>
<protein>
    <submittedName>
        <fullName evidence="1">Uncharacterized protein</fullName>
    </submittedName>
</protein>